<evidence type="ECO:0000313" key="6">
    <source>
        <dbReference type="Proteomes" id="UP000534306"/>
    </source>
</evidence>
<dbReference type="Proteomes" id="UP000534306">
    <property type="component" value="Unassembled WGS sequence"/>
</dbReference>
<evidence type="ECO:0000259" key="3">
    <source>
        <dbReference type="PROSITE" id="PS51782"/>
    </source>
</evidence>
<dbReference type="EMBL" id="JABJRC010000007">
    <property type="protein sequence ID" value="NOL43651.1"/>
    <property type="molecule type" value="Genomic_DNA"/>
</dbReference>
<gene>
    <name evidence="4" type="ORF">HNR71_006142</name>
    <name evidence="5" type="ORF">HPO96_25725</name>
</gene>
<name>A0A7Y4L5N4_9ACTN</name>
<feature type="region of interest" description="Disordered" evidence="1">
    <location>
        <begin position="1"/>
        <end position="30"/>
    </location>
</feature>
<dbReference type="RefSeq" id="WP_171676920.1">
    <property type="nucleotide sequence ID" value="NZ_BAAAGT010000011.1"/>
</dbReference>
<dbReference type="CDD" id="cd00118">
    <property type="entry name" value="LysM"/>
    <property type="match status" value="1"/>
</dbReference>
<reference evidence="5 6" key="1">
    <citation type="submission" date="2020-05" db="EMBL/GenBank/DDBJ databases">
        <title>Genome sequence of Kribbella sandramycini ATCC 39419.</title>
        <authorList>
            <person name="Maclea K.S."/>
            <person name="Fair J.L."/>
        </authorList>
    </citation>
    <scope>NUCLEOTIDE SEQUENCE [LARGE SCALE GENOMIC DNA]</scope>
    <source>
        <strain evidence="5 6">ATCC 39419</strain>
    </source>
</reference>
<keyword evidence="2" id="KW-1133">Transmembrane helix</keyword>
<keyword evidence="6" id="KW-1185">Reference proteome</keyword>
<keyword evidence="2" id="KW-0812">Transmembrane</keyword>
<evidence type="ECO:0000313" key="7">
    <source>
        <dbReference type="Proteomes" id="UP000553957"/>
    </source>
</evidence>
<reference evidence="4 7" key="2">
    <citation type="submission" date="2020-08" db="EMBL/GenBank/DDBJ databases">
        <title>Sequencing the genomes of 1000 actinobacteria strains.</title>
        <authorList>
            <person name="Klenk H.-P."/>
        </authorList>
    </citation>
    <scope>NUCLEOTIDE SEQUENCE [LARGE SCALE GENOMIC DNA]</scope>
    <source>
        <strain evidence="4 7">DSM 15626</strain>
    </source>
</reference>
<feature type="transmembrane region" description="Helical" evidence="2">
    <location>
        <begin position="75"/>
        <end position="97"/>
    </location>
</feature>
<comment type="caution">
    <text evidence="5">The sequence shown here is derived from an EMBL/GenBank/DDBJ whole genome shotgun (WGS) entry which is preliminary data.</text>
</comment>
<feature type="domain" description="LysM" evidence="3">
    <location>
        <begin position="110"/>
        <end position="160"/>
    </location>
</feature>
<evidence type="ECO:0000313" key="5">
    <source>
        <dbReference type="EMBL" id="NOL43651.1"/>
    </source>
</evidence>
<evidence type="ECO:0000256" key="2">
    <source>
        <dbReference type="SAM" id="Phobius"/>
    </source>
</evidence>
<evidence type="ECO:0000256" key="1">
    <source>
        <dbReference type="SAM" id="MobiDB-lite"/>
    </source>
</evidence>
<dbReference type="InterPro" id="IPR036779">
    <property type="entry name" value="LysM_dom_sf"/>
</dbReference>
<dbReference type="AlphaFoldDB" id="A0A7Y4L5N4"/>
<accession>A0A7Y4L5N4</accession>
<dbReference type="PROSITE" id="PS51782">
    <property type="entry name" value="LYSM"/>
    <property type="match status" value="1"/>
</dbReference>
<sequence>MSTTALAANALTGRQAPEVAPEVAPRRRPRVAGVTTAPLPVRGCSGEELGRPQARVRRSVEAEAPALRLTRRGRALVGVLSVLVFGSAILVLGLRIAGVLESGPDFSHSVSVQVAPGDSLWSIAQETNPGADAAAVVEKIAELNQLTGAADVIPGQTLQVPIAR</sequence>
<dbReference type="Proteomes" id="UP000553957">
    <property type="component" value="Unassembled WGS sequence"/>
</dbReference>
<evidence type="ECO:0000313" key="4">
    <source>
        <dbReference type="EMBL" id="MBB6570505.1"/>
    </source>
</evidence>
<keyword evidence="2" id="KW-0472">Membrane</keyword>
<dbReference type="Gene3D" id="3.10.350.10">
    <property type="entry name" value="LysM domain"/>
    <property type="match status" value="1"/>
</dbReference>
<protein>
    <submittedName>
        <fullName evidence="5">LysM peptidoglycan-binding domain-containing protein</fullName>
    </submittedName>
</protein>
<organism evidence="5 6">
    <name type="scientific">Kribbella sandramycini</name>
    <dbReference type="NCBI Taxonomy" id="60450"/>
    <lineage>
        <taxon>Bacteria</taxon>
        <taxon>Bacillati</taxon>
        <taxon>Actinomycetota</taxon>
        <taxon>Actinomycetes</taxon>
        <taxon>Propionibacteriales</taxon>
        <taxon>Kribbellaceae</taxon>
        <taxon>Kribbella</taxon>
    </lineage>
</organism>
<dbReference type="InterPro" id="IPR018392">
    <property type="entry name" value="LysM"/>
</dbReference>
<dbReference type="SMART" id="SM00257">
    <property type="entry name" value="LysM"/>
    <property type="match status" value="1"/>
</dbReference>
<dbReference type="Pfam" id="PF01476">
    <property type="entry name" value="LysM"/>
    <property type="match status" value="1"/>
</dbReference>
<dbReference type="EMBL" id="JACHKF010000001">
    <property type="protein sequence ID" value="MBB6570505.1"/>
    <property type="molecule type" value="Genomic_DNA"/>
</dbReference>
<proteinExistence type="predicted"/>